<dbReference type="Proteomes" id="UP000244523">
    <property type="component" value="Unassembled WGS sequence"/>
</dbReference>
<dbReference type="RefSeq" id="WP_108385082.1">
    <property type="nucleotide sequence ID" value="NZ_QBUD01000001.1"/>
</dbReference>
<accession>A0A2T6KQ19</accession>
<reference evidence="2 3" key="1">
    <citation type="submission" date="2018-04" db="EMBL/GenBank/DDBJ databases">
        <title>Genomic Encyclopedia of Archaeal and Bacterial Type Strains, Phase II (KMG-II): from individual species to whole genera.</title>
        <authorList>
            <person name="Goeker M."/>
        </authorList>
    </citation>
    <scope>NUCLEOTIDE SEQUENCE [LARGE SCALE GENOMIC DNA]</scope>
    <source>
        <strain evidence="2 3">DSM 29955</strain>
    </source>
</reference>
<organism evidence="2 3">
    <name type="scientific">Yoonia sediminilitoris</name>
    <dbReference type="NCBI Taxonomy" id="1286148"/>
    <lineage>
        <taxon>Bacteria</taxon>
        <taxon>Pseudomonadati</taxon>
        <taxon>Pseudomonadota</taxon>
        <taxon>Alphaproteobacteria</taxon>
        <taxon>Rhodobacterales</taxon>
        <taxon>Paracoccaceae</taxon>
        <taxon>Yoonia</taxon>
    </lineage>
</organism>
<name>A0A2T6KQ19_9RHOB</name>
<proteinExistence type="predicted"/>
<evidence type="ECO:0000313" key="3">
    <source>
        <dbReference type="Proteomes" id="UP000244523"/>
    </source>
</evidence>
<dbReference type="EMBL" id="QBUD01000001">
    <property type="protein sequence ID" value="PUB18648.1"/>
    <property type="molecule type" value="Genomic_DNA"/>
</dbReference>
<sequence length="73" mass="8151">MTSLTAQTTCPHFEMAKPRGLSQTLTSWIALARQRRALAMLDDHLLRDIGVTRADALQEARKPVWEHPANAGK</sequence>
<feature type="domain" description="YjiS-like" evidence="1">
    <location>
        <begin position="23"/>
        <end position="56"/>
    </location>
</feature>
<dbReference type="Pfam" id="PF06568">
    <property type="entry name" value="YjiS-like"/>
    <property type="match status" value="1"/>
</dbReference>
<evidence type="ECO:0000259" key="1">
    <source>
        <dbReference type="Pfam" id="PF06568"/>
    </source>
</evidence>
<comment type="caution">
    <text evidence="2">The sequence shown here is derived from an EMBL/GenBank/DDBJ whole genome shotgun (WGS) entry which is preliminary data.</text>
</comment>
<protein>
    <submittedName>
        <fullName evidence="2">Uncharacterized protein YjiS (DUF1127 family)</fullName>
    </submittedName>
</protein>
<keyword evidence="3" id="KW-1185">Reference proteome</keyword>
<gene>
    <name evidence="2" type="ORF">C8N45_101233</name>
</gene>
<dbReference type="AlphaFoldDB" id="A0A2T6KQ19"/>
<dbReference type="InterPro" id="IPR009506">
    <property type="entry name" value="YjiS-like"/>
</dbReference>
<evidence type="ECO:0000313" key="2">
    <source>
        <dbReference type="EMBL" id="PUB18648.1"/>
    </source>
</evidence>
<dbReference type="OrthoDB" id="8096613at2"/>